<organism evidence="2 3">
    <name type="scientific">Clunio marinus</name>
    <dbReference type="NCBI Taxonomy" id="568069"/>
    <lineage>
        <taxon>Eukaryota</taxon>
        <taxon>Metazoa</taxon>
        <taxon>Ecdysozoa</taxon>
        <taxon>Arthropoda</taxon>
        <taxon>Hexapoda</taxon>
        <taxon>Insecta</taxon>
        <taxon>Pterygota</taxon>
        <taxon>Neoptera</taxon>
        <taxon>Endopterygota</taxon>
        <taxon>Diptera</taxon>
        <taxon>Nematocera</taxon>
        <taxon>Chironomoidea</taxon>
        <taxon>Chironomidae</taxon>
        <taxon>Clunio</taxon>
    </lineage>
</organism>
<evidence type="ECO:0000313" key="3">
    <source>
        <dbReference type="Proteomes" id="UP000183832"/>
    </source>
</evidence>
<accession>A0A1J1IK95</accession>
<dbReference type="AlphaFoldDB" id="A0A1J1IK95"/>
<dbReference type="EMBL" id="CVRI01000048">
    <property type="protein sequence ID" value="CRK98873.1"/>
    <property type="molecule type" value="Genomic_DNA"/>
</dbReference>
<keyword evidence="1" id="KW-0732">Signal</keyword>
<feature type="chain" id="PRO_5012046071" evidence="1">
    <location>
        <begin position="24"/>
        <end position="92"/>
    </location>
</feature>
<feature type="signal peptide" evidence="1">
    <location>
        <begin position="1"/>
        <end position="23"/>
    </location>
</feature>
<evidence type="ECO:0000313" key="2">
    <source>
        <dbReference type="EMBL" id="CRK98873.1"/>
    </source>
</evidence>
<dbReference type="Proteomes" id="UP000183832">
    <property type="component" value="Unassembled WGS sequence"/>
</dbReference>
<evidence type="ECO:0000256" key="1">
    <source>
        <dbReference type="SAM" id="SignalP"/>
    </source>
</evidence>
<protein>
    <submittedName>
        <fullName evidence="2">CLUMA_CG012279, isoform A</fullName>
    </submittedName>
</protein>
<gene>
    <name evidence="2" type="ORF">CLUMA_CG012279</name>
</gene>
<reference evidence="2 3" key="1">
    <citation type="submission" date="2015-04" db="EMBL/GenBank/DDBJ databases">
        <authorList>
            <person name="Syromyatnikov M.Y."/>
            <person name="Popov V.N."/>
        </authorList>
    </citation>
    <scope>NUCLEOTIDE SEQUENCE [LARGE SCALE GENOMIC DNA]</scope>
</reference>
<name>A0A1J1IK95_9DIPT</name>
<proteinExistence type="predicted"/>
<keyword evidence="3" id="KW-1185">Reference proteome</keyword>
<sequence>MKIIFQSFFFLLFLVLLVQEANGGGDELNGGHATNLGKCSGELGDNYLSAETVGPYECTAYSAKNCDGQSVVIPSTGVNFDFNIQSVKCECK</sequence>